<protein>
    <submittedName>
        <fullName evidence="1">Uncharacterized protein</fullName>
    </submittedName>
</protein>
<dbReference type="AlphaFoldDB" id="D3VC87"/>
<gene>
    <name evidence="1" type="ordered locus">XNC1_1680</name>
</gene>
<dbReference type="HOGENOM" id="CLU_2637253_0_0_6"/>
<dbReference type="EMBL" id="FN667742">
    <property type="protein sequence ID" value="CBJ89740.1"/>
    <property type="molecule type" value="Genomic_DNA"/>
</dbReference>
<organism evidence="1 2">
    <name type="scientific">Xenorhabdus nematophila (strain ATCC 19061 / DSM 3370 / CCUG 14189 / LMG 1036 / NCIMB 9965 / AN6)</name>
    <dbReference type="NCBI Taxonomy" id="406817"/>
    <lineage>
        <taxon>Bacteria</taxon>
        <taxon>Pseudomonadati</taxon>
        <taxon>Pseudomonadota</taxon>
        <taxon>Gammaproteobacteria</taxon>
        <taxon>Enterobacterales</taxon>
        <taxon>Morganellaceae</taxon>
        <taxon>Xenorhabdus</taxon>
    </lineage>
</organism>
<evidence type="ECO:0000313" key="2">
    <source>
        <dbReference type="Proteomes" id="UP000008075"/>
    </source>
</evidence>
<dbReference type="KEGG" id="xne:XNC1_1680"/>
<name>D3VC87_XENNA</name>
<proteinExistence type="predicted"/>
<keyword evidence="2" id="KW-1185">Reference proteome</keyword>
<sequence length="77" mass="8634">MGFSSVDENLDYCAKTASWMAQQIIQNATEENKQLDLYDAVSILVARYLLAKNALPITLPYNYACHISSCSKKIMNV</sequence>
<reference evidence="1 2" key="1">
    <citation type="journal article" date="2011" name="PLoS ONE">
        <title>The entomopathogenic bacterial endosymbionts xenorhabdus and photorhabdus: convergent lifestyles from divergent genomes.</title>
        <authorList>
            <person name="Chaston J.M."/>
            <person name="Suen G."/>
            <person name="Tucker S.L."/>
            <person name="Andersen A.W."/>
            <person name="Bhasin A."/>
            <person name="Bode E."/>
            <person name="Bode H.B."/>
            <person name="Brachmann A.O."/>
            <person name="Cowles C.E."/>
            <person name="Cowles K.N."/>
            <person name="Darby C."/>
            <person name="de Leon L."/>
            <person name="Drace K."/>
            <person name="Du Z."/>
            <person name="Givaudan A."/>
            <person name="Herbert Tran E.E."/>
            <person name="Jewell K.A."/>
            <person name="Knack J.J."/>
            <person name="Krasomil-Osterfeld K.C."/>
            <person name="Kukor R."/>
            <person name="Lanois A."/>
            <person name="Latreille P."/>
            <person name="Leimgruber N.K."/>
            <person name="Lipke C.M."/>
            <person name="Liu R."/>
            <person name="Lu X."/>
            <person name="Martens E.C."/>
            <person name="Marri P.R."/>
            <person name="Medigue C."/>
            <person name="Menard M.L."/>
            <person name="Miller N.M."/>
            <person name="Morales-Soto N."/>
            <person name="Norton S."/>
            <person name="Ogier J.C."/>
            <person name="Orchard S.S."/>
            <person name="Park D."/>
            <person name="Park Y."/>
            <person name="Qurollo B.A."/>
            <person name="Sugar D.R."/>
            <person name="Richards G.R."/>
            <person name="Rouy Z."/>
            <person name="Slominski B."/>
            <person name="Slominski K."/>
            <person name="Snyder H."/>
            <person name="Tjaden B.C."/>
            <person name="van der Hoeven R."/>
            <person name="Welch R.D."/>
            <person name="Wheeler C."/>
            <person name="Xiang B."/>
            <person name="Barbazuk B."/>
            <person name="Gaudriault S."/>
            <person name="Goodner B."/>
            <person name="Slater S.C."/>
            <person name="Forst S."/>
            <person name="Goldman B.S."/>
            <person name="Goodrich-Blair H."/>
        </authorList>
    </citation>
    <scope>NUCLEOTIDE SEQUENCE [LARGE SCALE GENOMIC DNA]</scope>
    <source>
        <strain evidence="2">ATCC 19061 / DSM 3370 / CCUG 14189 / LMG 1036 / NCIMB 9965 / AN6</strain>
    </source>
</reference>
<dbReference type="Proteomes" id="UP000008075">
    <property type="component" value="Chromosome"/>
</dbReference>
<evidence type="ECO:0000313" key="1">
    <source>
        <dbReference type="EMBL" id="CBJ89740.1"/>
    </source>
</evidence>
<accession>D3VC87</accession>